<gene>
    <name evidence="1" type="ORF">A2140_06780</name>
</gene>
<evidence type="ECO:0000313" key="2">
    <source>
        <dbReference type="Proteomes" id="UP000178379"/>
    </source>
</evidence>
<sequence length="82" mass="9227">MTRLNFELELPDSLAKQAKEAGLLEPGAITRLLREAMRQRALERFLSVADRTAKAGIPEMSPEEVEAEIQAYRTERRRAAGT</sequence>
<evidence type="ECO:0008006" key="3">
    <source>
        <dbReference type="Google" id="ProtNLM"/>
    </source>
</evidence>
<organism evidence="1 2">
    <name type="scientific">Candidatus Muproteobacteria bacterium RBG_16_62_13</name>
    <dbReference type="NCBI Taxonomy" id="1817756"/>
    <lineage>
        <taxon>Bacteria</taxon>
        <taxon>Pseudomonadati</taxon>
        <taxon>Pseudomonadota</taxon>
        <taxon>Candidatus Muproteobacteria</taxon>
    </lineage>
</organism>
<protein>
    <recommendedName>
        <fullName evidence="3">CopG family transcriptional regulator</fullName>
    </recommendedName>
</protein>
<dbReference type="EMBL" id="MFSQ01000094">
    <property type="protein sequence ID" value="OGI39593.1"/>
    <property type="molecule type" value="Genomic_DNA"/>
</dbReference>
<comment type="caution">
    <text evidence="1">The sequence shown here is derived from an EMBL/GenBank/DDBJ whole genome shotgun (WGS) entry which is preliminary data.</text>
</comment>
<reference evidence="1 2" key="1">
    <citation type="journal article" date="2016" name="Nat. Commun.">
        <title>Thousands of microbial genomes shed light on interconnected biogeochemical processes in an aquifer system.</title>
        <authorList>
            <person name="Anantharaman K."/>
            <person name="Brown C.T."/>
            <person name="Hug L.A."/>
            <person name="Sharon I."/>
            <person name="Castelle C.J."/>
            <person name="Probst A.J."/>
            <person name="Thomas B.C."/>
            <person name="Singh A."/>
            <person name="Wilkins M.J."/>
            <person name="Karaoz U."/>
            <person name="Brodie E.L."/>
            <person name="Williams K.H."/>
            <person name="Hubbard S.S."/>
            <person name="Banfield J.F."/>
        </authorList>
    </citation>
    <scope>NUCLEOTIDE SEQUENCE [LARGE SCALE GENOMIC DNA]</scope>
</reference>
<evidence type="ECO:0000313" key="1">
    <source>
        <dbReference type="EMBL" id="OGI39593.1"/>
    </source>
</evidence>
<name>A0A1F6T3B7_9PROT</name>
<dbReference type="STRING" id="1817756.A2140_06780"/>
<accession>A0A1F6T3B7</accession>
<proteinExistence type="predicted"/>
<dbReference type="AlphaFoldDB" id="A0A1F6T3B7"/>
<dbReference type="Proteomes" id="UP000178379">
    <property type="component" value="Unassembled WGS sequence"/>
</dbReference>